<proteinExistence type="predicted"/>
<evidence type="ECO:0000256" key="2">
    <source>
        <dbReference type="SAM" id="SignalP"/>
    </source>
</evidence>
<dbReference type="HOGENOM" id="CLU_1633568_0_0_14"/>
<dbReference type="EMBL" id="FQ377874">
    <property type="protein sequence ID" value="CBW54101.1"/>
    <property type="molecule type" value="Genomic_DNA"/>
</dbReference>
<accession>F4MPR8</accession>
<protein>
    <recommendedName>
        <fullName evidence="5">Lipoprotein</fullName>
    </recommendedName>
</protein>
<reference evidence="4" key="2">
    <citation type="journal article" date="2011" name="BMC Genomics">
        <title>Mycoplasma mycoides, from mycoides Small Colony to capri. A microevolutionary perspective.</title>
        <authorList>
            <person name="Thiaucourt F."/>
            <person name="Manso-Silvan L."/>
            <person name="Salah W."/>
            <person name="Barbe V."/>
            <person name="Berger A."/>
            <person name="Jacob D."/>
            <person name="Breton M."/>
            <person name="Dupuy V."/>
            <person name="Lomenech A.M."/>
            <person name="Blanchard A."/>
            <person name="Sirand-Pugnet P."/>
        </authorList>
    </citation>
    <scope>NUCLEOTIDE SEQUENCE [LARGE SCALE GENOMIC DNA]</scope>
    <source>
        <strain evidence="4">95010</strain>
    </source>
</reference>
<dbReference type="PROSITE" id="PS51257">
    <property type="entry name" value="PROKAR_LIPOPROTEIN"/>
    <property type="match status" value="1"/>
</dbReference>
<sequence length="162" mass="17756">MKKLLTLLGSVAVIGSTAAVAIACEGKPFTALKKGIESDIKSQNSEASENREKMLADQPAEGENENLEKEIEEAEKAVKEAEKGLRKANQDYQDALKKGKPYETGNQDGKAPKDITDEIDKTEGELKNAIQKLKEAKEKLEKLKPTNKELKSETSKEPKAKS</sequence>
<evidence type="ECO:0000313" key="4">
    <source>
        <dbReference type="Proteomes" id="UP000010103"/>
    </source>
</evidence>
<dbReference type="Proteomes" id="UP000010103">
    <property type="component" value="Chromosome"/>
</dbReference>
<dbReference type="AlphaFoldDB" id="F4MPR8"/>
<reference evidence="4" key="1">
    <citation type="journal article" date="2011" name="BMC Genomics">
        <title>Mycoplasma mycoides, from "mycoides Small Colony" to "capri". A microevolutionary perspective.</title>
        <authorList>
            <person name="Thiaucourt F."/>
            <person name="Manso-Silvan L."/>
            <person name="Salah W."/>
            <person name="Barbe V."/>
            <person name="Berger A."/>
            <person name="Jacob D."/>
            <person name="Breton M."/>
            <person name="Dupuy V."/>
            <person name="Lomenech A.M."/>
            <person name="Blanchard A."/>
            <person name="Sirand-Pugnet P."/>
        </authorList>
    </citation>
    <scope>NUCLEOTIDE SEQUENCE [LARGE SCALE GENOMIC DNA]</scope>
    <source>
        <strain evidence="4">95010</strain>
    </source>
</reference>
<name>F4MPR8_MYCML</name>
<keyword evidence="2" id="KW-0732">Signal</keyword>
<gene>
    <name evidence="3" type="ORF">MLC_3730</name>
</gene>
<dbReference type="InterPro" id="IPR054816">
    <property type="entry name" value="Lipoprotein_mollicutes-type_CS"/>
</dbReference>
<feature type="signal peptide" evidence="2">
    <location>
        <begin position="1"/>
        <end position="23"/>
    </location>
</feature>
<evidence type="ECO:0008006" key="5">
    <source>
        <dbReference type="Google" id="ProtNLM"/>
    </source>
</evidence>
<evidence type="ECO:0000313" key="3">
    <source>
        <dbReference type="EMBL" id="CBW54101.1"/>
    </source>
</evidence>
<feature type="region of interest" description="Disordered" evidence="1">
    <location>
        <begin position="137"/>
        <end position="162"/>
    </location>
</feature>
<dbReference type="KEGG" id="mml:MLC_3730"/>
<dbReference type="NCBIfam" id="NF045726">
    <property type="entry name" value="XXplasma_LP"/>
    <property type="match status" value="1"/>
</dbReference>
<evidence type="ECO:0000256" key="1">
    <source>
        <dbReference type="SAM" id="MobiDB-lite"/>
    </source>
</evidence>
<feature type="chain" id="PRO_5003317598" description="Lipoprotein" evidence="2">
    <location>
        <begin position="24"/>
        <end position="162"/>
    </location>
</feature>
<dbReference type="RefSeq" id="WP_013729500.1">
    <property type="nucleotide sequence ID" value="NC_015431.1"/>
</dbReference>
<feature type="compositionally biased region" description="Basic and acidic residues" evidence="1">
    <location>
        <begin position="66"/>
        <end position="101"/>
    </location>
</feature>
<organism evidence="3 4">
    <name type="scientific">Mycoplasma mycoides subsp. capri LC str. 95010</name>
    <dbReference type="NCBI Taxonomy" id="862259"/>
    <lineage>
        <taxon>Bacteria</taxon>
        <taxon>Bacillati</taxon>
        <taxon>Mycoplasmatota</taxon>
        <taxon>Mollicutes</taxon>
        <taxon>Mycoplasmataceae</taxon>
        <taxon>Mycoplasma</taxon>
    </lineage>
</organism>
<feature type="region of interest" description="Disordered" evidence="1">
    <location>
        <begin position="35"/>
        <end position="122"/>
    </location>
</feature>
<dbReference type="NCBIfam" id="NF038029">
    <property type="entry name" value="LP_plasma"/>
    <property type="match status" value="1"/>
</dbReference>
<feature type="compositionally biased region" description="Basic and acidic residues" evidence="1">
    <location>
        <begin position="110"/>
        <end position="122"/>
    </location>
</feature>